<keyword evidence="1" id="KW-0802">TPR repeat</keyword>
<feature type="domain" description="CHAT" evidence="3">
    <location>
        <begin position="632"/>
        <end position="951"/>
    </location>
</feature>
<dbReference type="InterPro" id="IPR024983">
    <property type="entry name" value="CHAT_dom"/>
</dbReference>
<comment type="caution">
    <text evidence="4">The sequence shown here is derived from an EMBL/GenBank/DDBJ whole genome shotgun (WGS) entry which is preliminary data.</text>
</comment>
<name>A0A4V2S1T3_9GAMM</name>
<evidence type="ECO:0000259" key="3">
    <source>
        <dbReference type="Pfam" id="PF12770"/>
    </source>
</evidence>
<evidence type="ECO:0000313" key="4">
    <source>
        <dbReference type="EMBL" id="TCO37760.1"/>
    </source>
</evidence>
<dbReference type="Pfam" id="PF12770">
    <property type="entry name" value="CHAT"/>
    <property type="match status" value="1"/>
</dbReference>
<dbReference type="Pfam" id="PF13424">
    <property type="entry name" value="TPR_12"/>
    <property type="match status" value="1"/>
</dbReference>
<dbReference type="Proteomes" id="UP000294862">
    <property type="component" value="Unassembled WGS sequence"/>
</dbReference>
<dbReference type="SMART" id="SM00028">
    <property type="entry name" value="TPR"/>
    <property type="match status" value="6"/>
</dbReference>
<keyword evidence="2" id="KW-0732">Signal</keyword>
<dbReference type="RefSeq" id="WP_131999727.1">
    <property type="nucleotide sequence ID" value="NZ_SLWQ01000009.1"/>
</dbReference>
<dbReference type="OrthoDB" id="9146156at2"/>
<reference evidence="4 5" key="1">
    <citation type="journal article" date="2015" name="Stand. Genomic Sci.">
        <title>Genomic Encyclopedia of Bacterial and Archaeal Type Strains, Phase III: the genomes of soil and plant-associated and newly described type strains.</title>
        <authorList>
            <person name="Whitman W.B."/>
            <person name="Woyke T."/>
            <person name="Klenk H.P."/>
            <person name="Zhou Y."/>
            <person name="Lilburn T.G."/>
            <person name="Beck B.J."/>
            <person name="De Vos P."/>
            <person name="Vandamme P."/>
            <person name="Eisen J.A."/>
            <person name="Garrity G."/>
            <person name="Hugenholtz P."/>
            <person name="Kyrpides N.C."/>
        </authorList>
    </citation>
    <scope>NUCLEOTIDE SEQUENCE [LARGE SCALE GENOMIC DNA]</scope>
    <source>
        <strain evidence="4 5">A3</strain>
    </source>
</reference>
<feature type="repeat" description="TPR" evidence="1">
    <location>
        <begin position="215"/>
        <end position="248"/>
    </location>
</feature>
<evidence type="ECO:0000313" key="5">
    <source>
        <dbReference type="Proteomes" id="UP000294862"/>
    </source>
</evidence>
<feature type="chain" id="PRO_5020506513" evidence="2">
    <location>
        <begin position="36"/>
        <end position="953"/>
    </location>
</feature>
<accession>A0A4V2S1T3</accession>
<dbReference type="PANTHER" id="PTHR10098:SF108">
    <property type="entry name" value="TETRATRICOPEPTIDE REPEAT PROTEIN 28"/>
    <property type="match status" value="1"/>
</dbReference>
<dbReference type="AlphaFoldDB" id="A0A4V2S1T3"/>
<dbReference type="Gene3D" id="1.25.40.10">
    <property type="entry name" value="Tetratricopeptide repeat domain"/>
    <property type="match status" value="2"/>
</dbReference>
<sequence length="953" mass="101737">MSTAQTTRYRWLHAATLLVAIGVAANATNAVPAIAASDASADAADIEENAEIAAIGQLLAAGHGDEALARAQALARRARTARLPPAREAAIQLALARALDHTEVQHEAVVAATDRVLALLGPDQADTPPAITARRLRGVAHARMRKPALALADLEQAVRATRERDGAESIDHADALYDLSLAQRTAADYGGAITSLETALAIRRKAAPDDRVALARGLIRLGQTQRISGDLDRAEANYREALALDEASPDPSGRNGAVVLYALGNLHRNRNEADRAIAYYERAVRAFERAYGTDSPMLAVVLNNYGNAESLRAGRGEAAVALFQRALDIAERTHSQDPGHYMPVANIAMVRIWQHRYVEAEAGFRRALERFADAPAASETTPLFAQHGLAAALWGQGRHAEAFAAASSAEATRQAAVRAVAASLSDQQALAFQEQDYETLDHAIAIAIDSGDAGLVERAWSLAISARGQLTAIQAARLMQARASGDAKLRALWQDWLEASSALERARIGADASVRSAAQARLERAERRLAIALPQARELSTRAIGMAELRAAMPRGTALVWLHDLAHRKPDDFANAAVDVEDPETWAFVLPPDGAPVATIALGPASVIANELEQWLASMQNPAGGSDLLRQRGQALAARVWAPIAAKVAAQRIFVVAEGPLLRLPWPALPDGDGYLVERDLAFHLLNDERELLAPPVAPRARHALLAVADPNDAATGAVIPAKARCGEARALPALPGARREVARLERLFRRGDAATPMLSLLGDAASEARFRREAPRASLVHLATHGIAPAADCADDDGTRGVSLTAEPDARATAPTALVLATPRDGGEDSTNDGLLGELEIAALDLSAVRWAVLAACSTAAGATHRYEGLYGLARAFRLGGARTVLLSRWPVDDEATAQWSEALYRARLHDRADTPTAMQRAQRVVLAARRARGDSDHPWYWAGFFALGDWR</sequence>
<keyword evidence="5" id="KW-1185">Reference proteome</keyword>
<organism evidence="4 5">
    <name type="scientific">Dokdonella fugitiva</name>
    <dbReference type="NCBI Taxonomy" id="328517"/>
    <lineage>
        <taxon>Bacteria</taxon>
        <taxon>Pseudomonadati</taxon>
        <taxon>Pseudomonadota</taxon>
        <taxon>Gammaproteobacteria</taxon>
        <taxon>Lysobacterales</taxon>
        <taxon>Rhodanobacteraceae</taxon>
        <taxon>Dokdonella</taxon>
    </lineage>
</organism>
<protein>
    <submittedName>
        <fullName evidence="4">CHAT domain-containing protein</fullName>
    </submittedName>
</protein>
<evidence type="ECO:0000256" key="1">
    <source>
        <dbReference type="PROSITE-ProRule" id="PRU00339"/>
    </source>
</evidence>
<dbReference type="PROSITE" id="PS50005">
    <property type="entry name" value="TPR"/>
    <property type="match status" value="2"/>
</dbReference>
<dbReference type="InterPro" id="IPR019734">
    <property type="entry name" value="TPR_rpt"/>
</dbReference>
<proteinExistence type="predicted"/>
<dbReference type="Pfam" id="PF13181">
    <property type="entry name" value="TPR_8"/>
    <property type="match status" value="1"/>
</dbReference>
<evidence type="ECO:0000256" key="2">
    <source>
        <dbReference type="SAM" id="SignalP"/>
    </source>
</evidence>
<dbReference type="EMBL" id="SLWQ01000009">
    <property type="protein sequence ID" value="TCO37760.1"/>
    <property type="molecule type" value="Genomic_DNA"/>
</dbReference>
<dbReference type="InterPro" id="IPR011990">
    <property type="entry name" value="TPR-like_helical_dom_sf"/>
</dbReference>
<feature type="repeat" description="TPR" evidence="1">
    <location>
        <begin position="257"/>
        <end position="290"/>
    </location>
</feature>
<feature type="signal peptide" evidence="2">
    <location>
        <begin position="1"/>
        <end position="35"/>
    </location>
</feature>
<gene>
    <name evidence="4" type="ORF">EV148_109113</name>
</gene>
<dbReference type="SUPFAM" id="SSF48452">
    <property type="entry name" value="TPR-like"/>
    <property type="match status" value="3"/>
</dbReference>
<dbReference type="PANTHER" id="PTHR10098">
    <property type="entry name" value="RAPSYN-RELATED"/>
    <property type="match status" value="1"/>
</dbReference>